<evidence type="ECO:0000259" key="1">
    <source>
        <dbReference type="Pfam" id="PF03441"/>
    </source>
</evidence>
<dbReference type="AlphaFoldDB" id="A0A1G7IXS2"/>
<dbReference type="PANTHER" id="PTHR38657:SF1">
    <property type="entry name" value="SLR1343 PROTEIN"/>
    <property type="match status" value="1"/>
</dbReference>
<gene>
    <name evidence="2" type="ORF">SAMN04487992_10891</name>
</gene>
<dbReference type="InterPro" id="IPR014729">
    <property type="entry name" value="Rossmann-like_a/b/a_fold"/>
</dbReference>
<dbReference type="InterPro" id="IPR005101">
    <property type="entry name" value="Cryptochr/Photolyase_FAD-bd"/>
</dbReference>
<accession>A0A1G7IXS2</accession>
<dbReference type="InterPro" id="IPR007357">
    <property type="entry name" value="PhrB-like"/>
</dbReference>
<evidence type="ECO:0000313" key="3">
    <source>
        <dbReference type="Proteomes" id="UP000182114"/>
    </source>
</evidence>
<organism evidence="2 3">
    <name type="scientific">Cellulophaga baltica</name>
    <dbReference type="NCBI Taxonomy" id="76594"/>
    <lineage>
        <taxon>Bacteria</taxon>
        <taxon>Pseudomonadati</taxon>
        <taxon>Bacteroidota</taxon>
        <taxon>Flavobacteriia</taxon>
        <taxon>Flavobacteriales</taxon>
        <taxon>Flavobacteriaceae</taxon>
        <taxon>Cellulophaga</taxon>
    </lineage>
</organism>
<reference evidence="3" key="1">
    <citation type="submission" date="2016-10" db="EMBL/GenBank/DDBJ databases">
        <authorList>
            <person name="Varghese N."/>
            <person name="Submissions S."/>
        </authorList>
    </citation>
    <scope>NUCLEOTIDE SEQUENCE [LARGE SCALE GENOMIC DNA]</scope>
    <source>
        <strain evidence="3">DSM 24729</strain>
    </source>
</reference>
<dbReference type="GO" id="GO:0016829">
    <property type="term" value="F:lyase activity"/>
    <property type="evidence" value="ECO:0007669"/>
    <property type="project" value="UniProtKB-KW"/>
</dbReference>
<dbReference type="InterPro" id="IPR036134">
    <property type="entry name" value="Crypto/Photolyase_FAD-like_sf"/>
</dbReference>
<keyword evidence="3" id="KW-1185">Reference proteome</keyword>
<dbReference type="Gene3D" id="3.40.50.620">
    <property type="entry name" value="HUPs"/>
    <property type="match status" value="1"/>
</dbReference>
<dbReference type="PANTHER" id="PTHR38657">
    <property type="entry name" value="SLR1343 PROTEIN"/>
    <property type="match status" value="1"/>
</dbReference>
<feature type="domain" description="Cryptochrome/DNA photolyase FAD-binding" evidence="1">
    <location>
        <begin position="331"/>
        <end position="424"/>
    </location>
</feature>
<dbReference type="Gene3D" id="1.25.40.80">
    <property type="match status" value="1"/>
</dbReference>
<dbReference type="InterPro" id="IPR052551">
    <property type="entry name" value="UV-DNA_repair_photolyase"/>
</dbReference>
<dbReference type="Pfam" id="PF03441">
    <property type="entry name" value="FAD_binding_7"/>
    <property type="match status" value="1"/>
</dbReference>
<dbReference type="Pfam" id="PF04244">
    <property type="entry name" value="DPRP"/>
    <property type="match status" value="1"/>
</dbReference>
<protein>
    <submittedName>
        <fullName evidence="2">Deoxyribodipyrimidine photolyase-related protein</fullName>
    </submittedName>
</protein>
<dbReference type="SUPFAM" id="SSF48173">
    <property type="entry name" value="Cryptochrome/photolyase FAD-binding domain"/>
    <property type="match status" value="1"/>
</dbReference>
<dbReference type="eggNOG" id="COG3046">
    <property type="taxonomic scope" value="Bacteria"/>
</dbReference>
<dbReference type="Gene3D" id="1.10.579.10">
    <property type="entry name" value="DNA Cyclobutane Dipyrimidine Photolyase, subunit A, domain 3"/>
    <property type="match status" value="1"/>
</dbReference>
<sequence length="519" mass="61585">MAKKVGERMEQCKILFGTMQKKQKLMKKDATLIFPHQLFENSPVLEHEAPIYLIEEYLFFKQYKFHKQKIAFHRASMKCYEAYLESKNHKVIYIEATDDLSNISVLIKKLSKEGVHHLNYIEVSDYWLRQRIEETSKKQDITLKEFDSPLFINNKEDLNHFFKKDKKSFHQTTFYKQERKRLGILMDKNDEPMGGKWTYDTENRKKYPAKKTPPAIHFPEVTSYHKEAKEYVDTHFSDHYGALTKEVYYPIDFEASKVWFDQFLEQRFSEFGIYEDAIVGENSILNHSVLTPMLNVGLLTPHLIIDTTLAYAEKHDIPINSLEGFVRQIIGWREFMRGMYELKGVHQRTRNFWDFTRKIPKSFYTGTTGVVPIDTTIKKILKTGYCHHIERLMVLGNFMLLCEFDPEEVYKWFMELFIDSYDWVMVPNVYGMSQFADGGSFATKPYISGSNYVMKMSNYGKGDWQQSWDGLFWRFMHEHRDFFKGNPRLKMLLSTFDRMDDAKKESHLKHAVKFLIGLK</sequence>
<dbReference type="Gene3D" id="1.10.10.1710">
    <property type="entry name" value="Deoxyribodipyrimidine photolyase-related"/>
    <property type="match status" value="1"/>
</dbReference>
<name>A0A1G7IXS2_9FLAO</name>
<keyword evidence="2" id="KW-0456">Lyase</keyword>
<dbReference type="Proteomes" id="UP000182114">
    <property type="component" value="Unassembled WGS sequence"/>
</dbReference>
<dbReference type="EMBL" id="FNBD01000008">
    <property type="protein sequence ID" value="SDF17470.1"/>
    <property type="molecule type" value="Genomic_DNA"/>
</dbReference>
<evidence type="ECO:0000313" key="2">
    <source>
        <dbReference type="EMBL" id="SDF17470.1"/>
    </source>
</evidence>
<proteinExistence type="predicted"/>